<evidence type="ECO:0000313" key="2">
    <source>
        <dbReference type="Proteomes" id="UP000647416"/>
    </source>
</evidence>
<dbReference type="AlphaFoldDB" id="A0A926FD25"/>
<organism evidence="1 2">
    <name type="scientific">Qingrenia yutianensis</name>
    <dbReference type="NCBI Taxonomy" id="2763676"/>
    <lineage>
        <taxon>Bacteria</taxon>
        <taxon>Bacillati</taxon>
        <taxon>Bacillota</taxon>
        <taxon>Clostridia</taxon>
        <taxon>Eubacteriales</taxon>
        <taxon>Oscillospiraceae</taxon>
        <taxon>Qingrenia</taxon>
    </lineage>
</organism>
<dbReference type="Proteomes" id="UP000647416">
    <property type="component" value="Unassembled WGS sequence"/>
</dbReference>
<proteinExistence type="predicted"/>
<dbReference type="EMBL" id="JACRTE010000006">
    <property type="protein sequence ID" value="MBC8596497.1"/>
    <property type="molecule type" value="Genomic_DNA"/>
</dbReference>
<keyword evidence="2" id="KW-1185">Reference proteome</keyword>
<comment type="caution">
    <text evidence="1">The sequence shown here is derived from an EMBL/GenBank/DDBJ whole genome shotgun (WGS) entry which is preliminary data.</text>
</comment>
<dbReference type="Pfam" id="PF20124">
    <property type="entry name" value="DUF6514"/>
    <property type="match status" value="1"/>
</dbReference>
<dbReference type="InterPro" id="IPR017016">
    <property type="entry name" value="UCP033595"/>
</dbReference>
<name>A0A926FD25_9FIRM</name>
<protein>
    <submittedName>
        <fullName evidence="1">Uncharacterized protein</fullName>
    </submittedName>
</protein>
<dbReference type="RefSeq" id="WP_262431965.1">
    <property type="nucleotide sequence ID" value="NZ_JACRTE010000006.1"/>
</dbReference>
<evidence type="ECO:0000313" key="1">
    <source>
        <dbReference type="EMBL" id="MBC8596497.1"/>
    </source>
</evidence>
<reference evidence="1" key="1">
    <citation type="submission" date="2020-08" db="EMBL/GenBank/DDBJ databases">
        <title>Genome public.</title>
        <authorList>
            <person name="Liu C."/>
            <person name="Sun Q."/>
        </authorList>
    </citation>
    <scope>NUCLEOTIDE SEQUENCE</scope>
    <source>
        <strain evidence="1">NSJ-50</strain>
    </source>
</reference>
<sequence>MSKKVYKVITAVKSTEDFKNVTVYGVTLVINGCETGKIADISSEREFVEHIVNKLNSHDVSEVHFYDVVEDFTARQLPM</sequence>
<accession>A0A926FD25</accession>
<gene>
    <name evidence="1" type="ORF">H8706_06400</name>
</gene>